<evidence type="ECO:0000313" key="2">
    <source>
        <dbReference type="Proteomes" id="UP000037460"/>
    </source>
</evidence>
<proteinExistence type="predicted"/>
<name>A0A0M0JDP2_9EUKA</name>
<evidence type="ECO:0008006" key="3">
    <source>
        <dbReference type="Google" id="ProtNLM"/>
    </source>
</evidence>
<sequence>MADGSNFTISHVSPVGSSTFGETTITLRGSGLSQLRQAIFRPRFMSLLVEVRSDAEVTVQMNCRLLQAGLHTLNFQIIGRTTEYSGSGGTGLRLVCFNEPRFDGLRPVLGPSHPGMLITLTSTLTVCARPEAEQHLCVPPALDIMDRMNLLASSTVISWARTRDVARCRYVCDFLLGCNDRPIDVTGPVGNVTRDRVQCFLPPEIHGHTGRVEIQLTLEGTHFTRPDNQGRNRVRPRIHYFFYRQRMFTRVPAGGPITGGTRIVITGEGINGAAATYDEINAMLVAENLLGSTIRRWYEIEIEIEMEVQIQSQCQIQIQSCSVRPFVAGTRSSAEILSGRDDL</sequence>
<evidence type="ECO:0000313" key="1">
    <source>
        <dbReference type="EMBL" id="KOO24457.1"/>
    </source>
</evidence>
<accession>A0A0M0JDP2</accession>
<reference evidence="2" key="1">
    <citation type="journal article" date="2015" name="PLoS Genet.">
        <title>Genome Sequence and Transcriptome Analyses of Chrysochromulina tobin: Metabolic Tools for Enhanced Algal Fitness in the Prominent Order Prymnesiales (Haptophyceae).</title>
        <authorList>
            <person name="Hovde B.T."/>
            <person name="Deodato C.R."/>
            <person name="Hunsperger H.M."/>
            <person name="Ryken S.A."/>
            <person name="Yost W."/>
            <person name="Jha R.K."/>
            <person name="Patterson J."/>
            <person name="Monnat R.J. Jr."/>
            <person name="Barlow S.B."/>
            <person name="Starkenburg S.R."/>
            <person name="Cattolico R.A."/>
        </authorList>
    </citation>
    <scope>NUCLEOTIDE SEQUENCE</scope>
    <source>
        <strain evidence="2">CCMP291</strain>
    </source>
</reference>
<organism evidence="1 2">
    <name type="scientific">Chrysochromulina tobinii</name>
    <dbReference type="NCBI Taxonomy" id="1460289"/>
    <lineage>
        <taxon>Eukaryota</taxon>
        <taxon>Haptista</taxon>
        <taxon>Haptophyta</taxon>
        <taxon>Prymnesiophyceae</taxon>
        <taxon>Prymnesiales</taxon>
        <taxon>Chrysochromulinaceae</taxon>
        <taxon>Chrysochromulina</taxon>
    </lineage>
</organism>
<dbReference type="Proteomes" id="UP000037460">
    <property type="component" value="Unassembled WGS sequence"/>
</dbReference>
<keyword evidence="2" id="KW-1185">Reference proteome</keyword>
<dbReference type="EMBL" id="JWZX01003091">
    <property type="protein sequence ID" value="KOO24457.1"/>
    <property type="molecule type" value="Genomic_DNA"/>
</dbReference>
<protein>
    <recommendedName>
        <fullName evidence="3">IPT/TIG domain-containing protein</fullName>
    </recommendedName>
</protein>
<dbReference type="AlphaFoldDB" id="A0A0M0JDP2"/>
<gene>
    <name evidence="1" type="ORF">Ctob_003209</name>
</gene>
<comment type="caution">
    <text evidence="1">The sequence shown here is derived from an EMBL/GenBank/DDBJ whole genome shotgun (WGS) entry which is preliminary data.</text>
</comment>